<dbReference type="EMBL" id="NEDP02000656">
    <property type="protein sequence ID" value="OWF55504.1"/>
    <property type="molecule type" value="Genomic_DNA"/>
</dbReference>
<comment type="caution">
    <text evidence="1">The sequence shown here is derived from an EMBL/GenBank/DDBJ whole genome shotgun (WGS) entry which is preliminary data.</text>
</comment>
<accession>A0A210R3L1</accession>
<gene>
    <name evidence="1" type="ORF">KP79_PYT23099</name>
</gene>
<evidence type="ECO:0000313" key="1">
    <source>
        <dbReference type="EMBL" id="OWF55504.1"/>
    </source>
</evidence>
<dbReference type="OrthoDB" id="10437272at2759"/>
<name>A0A210R3L1_MIZYE</name>
<keyword evidence="2" id="KW-1185">Reference proteome</keyword>
<proteinExistence type="predicted"/>
<reference evidence="1 2" key="1">
    <citation type="journal article" date="2017" name="Nat. Ecol. Evol.">
        <title>Scallop genome provides insights into evolution of bilaterian karyotype and development.</title>
        <authorList>
            <person name="Wang S."/>
            <person name="Zhang J."/>
            <person name="Jiao W."/>
            <person name="Li J."/>
            <person name="Xun X."/>
            <person name="Sun Y."/>
            <person name="Guo X."/>
            <person name="Huan P."/>
            <person name="Dong B."/>
            <person name="Zhang L."/>
            <person name="Hu X."/>
            <person name="Sun X."/>
            <person name="Wang J."/>
            <person name="Zhao C."/>
            <person name="Wang Y."/>
            <person name="Wang D."/>
            <person name="Huang X."/>
            <person name="Wang R."/>
            <person name="Lv J."/>
            <person name="Li Y."/>
            <person name="Zhang Z."/>
            <person name="Liu B."/>
            <person name="Lu W."/>
            <person name="Hui Y."/>
            <person name="Liang J."/>
            <person name="Zhou Z."/>
            <person name="Hou R."/>
            <person name="Li X."/>
            <person name="Liu Y."/>
            <person name="Li H."/>
            <person name="Ning X."/>
            <person name="Lin Y."/>
            <person name="Zhao L."/>
            <person name="Xing Q."/>
            <person name="Dou J."/>
            <person name="Li Y."/>
            <person name="Mao J."/>
            <person name="Guo H."/>
            <person name="Dou H."/>
            <person name="Li T."/>
            <person name="Mu C."/>
            <person name="Jiang W."/>
            <person name="Fu Q."/>
            <person name="Fu X."/>
            <person name="Miao Y."/>
            <person name="Liu J."/>
            <person name="Yu Q."/>
            <person name="Li R."/>
            <person name="Liao H."/>
            <person name="Li X."/>
            <person name="Kong Y."/>
            <person name="Jiang Z."/>
            <person name="Chourrout D."/>
            <person name="Li R."/>
            <person name="Bao Z."/>
        </authorList>
    </citation>
    <scope>NUCLEOTIDE SEQUENCE [LARGE SCALE GENOMIC DNA]</scope>
    <source>
        <strain evidence="1 2">PY_sf001</strain>
    </source>
</reference>
<dbReference type="Proteomes" id="UP000242188">
    <property type="component" value="Unassembled WGS sequence"/>
</dbReference>
<sequence length="424" mass="48631">MENILIPDIKKVASVTAKTIDRFANFAEAIFVTEEGRSCVENVSKVCLCRTIMLELGTTKTDFDGLFDILQNVILTLVTDTCSGCCRTNETKIPNLTRIQKYALRKSVTFDKLLVKELDNQVKNLQQLVKKHKNFLTNDEKYRREVDKYEKKLAVLVYQLHGSTPMKTRLLYFLQMKRDRALKGLNRAKSAYRINADLERSVRTQIKNVSDDLTCIVTDKIIDRLEYGMEYCLYDVISRMNERENRMKAVEWVKHLNLRDMSDRLVSLCSETYAMRVNVQPDYNANAELTLEDVSSYNGSVDESAGSGSDPTVVEEIAIDNSTGEISTSYPACGGKFCRKVGFCTGEESYKFNKGICKRTMTEAKVRVKRDADRRTPGFIDVKPGMVIRQTYTGQNENEVGFGYCRPRRWGRKQWGFYFVKPTQ</sequence>
<organism evidence="1 2">
    <name type="scientific">Mizuhopecten yessoensis</name>
    <name type="common">Japanese scallop</name>
    <name type="synonym">Patinopecten yessoensis</name>
    <dbReference type="NCBI Taxonomy" id="6573"/>
    <lineage>
        <taxon>Eukaryota</taxon>
        <taxon>Metazoa</taxon>
        <taxon>Spiralia</taxon>
        <taxon>Lophotrochozoa</taxon>
        <taxon>Mollusca</taxon>
        <taxon>Bivalvia</taxon>
        <taxon>Autobranchia</taxon>
        <taxon>Pteriomorphia</taxon>
        <taxon>Pectinida</taxon>
        <taxon>Pectinoidea</taxon>
        <taxon>Pectinidae</taxon>
        <taxon>Mizuhopecten</taxon>
    </lineage>
</organism>
<dbReference type="AlphaFoldDB" id="A0A210R3L1"/>
<evidence type="ECO:0000313" key="2">
    <source>
        <dbReference type="Proteomes" id="UP000242188"/>
    </source>
</evidence>
<protein>
    <submittedName>
        <fullName evidence="1">Uncharacterized protein</fullName>
    </submittedName>
</protein>